<proteinExistence type="predicted"/>
<evidence type="ECO:0000313" key="1">
    <source>
        <dbReference type="EMBL" id="PUU72530.1"/>
    </source>
</evidence>
<organism evidence="1 2">
    <name type="scientific">Tuber borchii</name>
    <name type="common">White truffle</name>
    <dbReference type="NCBI Taxonomy" id="42251"/>
    <lineage>
        <taxon>Eukaryota</taxon>
        <taxon>Fungi</taxon>
        <taxon>Dikarya</taxon>
        <taxon>Ascomycota</taxon>
        <taxon>Pezizomycotina</taxon>
        <taxon>Pezizomycetes</taxon>
        <taxon>Pezizales</taxon>
        <taxon>Tuberaceae</taxon>
        <taxon>Tuber</taxon>
    </lineage>
</organism>
<accession>A0A2T6ZAK3</accession>
<name>A0A2T6ZAK3_TUBBO</name>
<dbReference type="EMBL" id="NESQ01000515">
    <property type="protein sequence ID" value="PUU72530.1"/>
    <property type="molecule type" value="Genomic_DNA"/>
</dbReference>
<evidence type="ECO:0000313" key="2">
    <source>
        <dbReference type="Proteomes" id="UP000244722"/>
    </source>
</evidence>
<protein>
    <submittedName>
        <fullName evidence="1">Uncharacterized protein</fullName>
    </submittedName>
</protein>
<feature type="non-terminal residue" evidence="1">
    <location>
        <position position="1"/>
    </location>
</feature>
<comment type="caution">
    <text evidence="1">The sequence shown here is derived from an EMBL/GenBank/DDBJ whole genome shotgun (WGS) entry which is preliminary data.</text>
</comment>
<dbReference type="Proteomes" id="UP000244722">
    <property type="component" value="Unassembled WGS sequence"/>
</dbReference>
<feature type="non-terminal residue" evidence="1">
    <location>
        <position position="57"/>
    </location>
</feature>
<keyword evidence="2" id="KW-1185">Reference proteome</keyword>
<dbReference type="AlphaFoldDB" id="A0A2T6ZAK3"/>
<gene>
    <name evidence="1" type="ORF">B9Z19DRAFT_897215</name>
</gene>
<sequence length="57" mass="6253">PWLVLIISGGDWLALRERWFHLTQGTGSGVMVGNLTESSGRSRIGSAVIPIRIPCYQ</sequence>
<reference evidence="1 2" key="1">
    <citation type="submission" date="2017-04" db="EMBL/GenBank/DDBJ databases">
        <title>Draft genome sequence of Tuber borchii Vittad., a whitish edible truffle.</title>
        <authorList>
            <consortium name="DOE Joint Genome Institute"/>
            <person name="Murat C."/>
            <person name="Kuo A."/>
            <person name="Barry K.W."/>
            <person name="Clum A."/>
            <person name="Dockter R.B."/>
            <person name="Fauchery L."/>
            <person name="Iotti M."/>
            <person name="Kohler A."/>
            <person name="Labutti K."/>
            <person name="Lindquist E.A."/>
            <person name="Lipzen A."/>
            <person name="Ohm R.A."/>
            <person name="Wang M."/>
            <person name="Grigoriev I.V."/>
            <person name="Zambonelli A."/>
            <person name="Martin F.M."/>
        </authorList>
    </citation>
    <scope>NUCLEOTIDE SEQUENCE [LARGE SCALE GENOMIC DNA]</scope>
    <source>
        <strain evidence="1 2">Tbo3840</strain>
    </source>
</reference>